<dbReference type="Gene3D" id="2.60.120.10">
    <property type="entry name" value="Jelly Rolls"/>
    <property type="match status" value="1"/>
</dbReference>
<dbReference type="InterPro" id="IPR050397">
    <property type="entry name" value="Env_Response_Regulators"/>
</dbReference>
<dbReference type="SUPFAM" id="SSF46785">
    <property type="entry name" value="Winged helix' DNA-binding domain"/>
    <property type="match status" value="1"/>
</dbReference>
<evidence type="ECO:0000256" key="1">
    <source>
        <dbReference type="ARBA" id="ARBA00023015"/>
    </source>
</evidence>
<dbReference type="PANTHER" id="PTHR24567">
    <property type="entry name" value="CRP FAMILY TRANSCRIPTIONAL REGULATORY PROTEIN"/>
    <property type="match status" value="1"/>
</dbReference>
<dbReference type="InterPro" id="IPR000595">
    <property type="entry name" value="cNMP-bd_dom"/>
</dbReference>
<dbReference type="InterPro" id="IPR012318">
    <property type="entry name" value="HTH_CRP"/>
</dbReference>
<proteinExistence type="predicted"/>
<dbReference type="PANTHER" id="PTHR24567:SF58">
    <property type="entry name" value="CYCLIC AMP-BINDING REGULATORY PROTEIN"/>
    <property type="match status" value="1"/>
</dbReference>
<evidence type="ECO:0000313" key="6">
    <source>
        <dbReference type="Proteomes" id="UP001623592"/>
    </source>
</evidence>
<dbReference type="Proteomes" id="UP001623592">
    <property type="component" value="Unassembled WGS sequence"/>
</dbReference>
<dbReference type="CDD" id="cd00038">
    <property type="entry name" value="CAP_ED"/>
    <property type="match status" value="1"/>
</dbReference>
<comment type="caution">
    <text evidence="5">The sequence shown here is derived from an EMBL/GenBank/DDBJ whole genome shotgun (WGS) entry which is preliminary data.</text>
</comment>
<feature type="domain" description="Cyclic nucleotide-binding" evidence="4">
    <location>
        <begin position="14"/>
        <end position="119"/>
    </location>
</feature>
<evidence type="ECO:0000256" key="2">
    <source>
        <dbReference type="ARBA" id="ARBA00023125"/>
    </source>
</evidence>
<evidence type="ECO:0000313" key="5">
    <source>
        <dbReference type="EMBL" id="MFL0250404.1"/>
    </source>
</evidence>
<dbReference type="EMBL" id="JBJIAA010000006">
    <property type="protein sequence ID" value="MFL0250404.1"/>
    <property type="molecule type" value="Genomic_DNA"/>
</dbReference>
<dbReference type="Pfam" id="PF00027">
    <property type="entry name" value="cNMP_binding"/>
    <property type="match status" value="1"/>
</dbReference>
<dbReference type="PROSITE" id="PS50042">
    <property type="entry name" value="CNMP_BINDING_3"/>
    <property type="match status" value="1"/>
</dbReference>
<protein>
    <submittedName>
        <fullName evidence="5">Crp/Fnr family transcriptional regulator</fullName>
    </submittedName>
</protein>
<gene>
    <name evidence="5" type="ORF">ACJDT4_08200</name>
</gene>
<dbReference type="InterPro" id="IPR036390">
    <property type="entry name" value="WH_DNA-bd_sf"/>
</dbReference>
<keyword evidence="1" id="KW-0805">Transcription regulation</keyword>
<evidence type="ECO:0000259" key="4">
    <source>
        <dbReference type="PROSITE" id="PS50042"/>
    </source>
</evidence>
<evidence type="ECO:0000256" key="3">
    <source>
        <dbReference type="ARBA" id="ARBA00023163"/>
    </source>
</evidence>
<dbReference type="SUPFAM" id="SSF51206">
    <property type="entry name" value="cAMP-binding domain-like"/>
    <property type="match status" value="1"/>
</dbReference>
<reference evidence="5 6" key="1">
    <citation type="submission" date="2024-11" db="EMBL/GenBank/DDBJ databases">
        <authorList>
            <person name="Heng Y.C."/>
            <person name="Lim A.C.H."/>
            <person name="Lee J.K.Y."/>
            <person name="Kittelmann S."/>
        </authorList>
    </citation>
    <scope>NUCLEOTIDE SEQUENCE [LARGE SCALE GENOMIC DNA]</scope>
    <source>
        <strain evidence="5 6">WILCCON 0114</strain>
    </source>
</reference>
<name>A0ABW8TD15_9CLOT</name>
<dbReference type="InterPro" id="IPR014710">
    <property type="entry name" value="RmlC-like_jellyroll"/>
</dbReference>
<dbReference type="RefSeq" id="WP_406787074.1">
    <property type="nucleotide sequence ID" value="NZ_JBJIAA010000006.1"/>
</dbReference>
<keyword evidence="2" id="KW-0238">DNA-binding</keyword>
<dbReference type="InterPro" id="IPR018490">
    <property type="entry name" value="cNMP-bd_dom_sf"/>
</dbReference>
<organism evidence="5 6">
    <name type="scientific">Clostridium neuense</name>
    <dbReference type="NCBI Taxonomy" id="1728934"/>
    <lineage>
        <taxon>Bacteria</taxon>
        <taxon>Bacillati</taxon>
        <taxon>Bacillota</taxon>
        <taxon>Clostridia</taxon>
        <taxon>Eubacteriales</taxon>
        <taxon>Clostridiaceae</taxon>
        <taxon>Clostridium</taxon>
    </lineage>
</organism>
<sequence length="227" mass="25740">MDNLILSSLKKCILFSKFSDTEINACISSIEYSIKSYSKNEMPAIEDDICSSIGIILNGSVEVQKIYESGKNLTLAALGCGKIFGEVIIFSNKNTYPSTIVSSEKSEIMFIPKESILKLCKENSIFLNNFMTLLSNKILMLNKKVKTMSFQTIKQKLANYILEEHALQKNMMIKMAYSKKQLAEQLGIPRPSLSRELINMRNDELIDFNKNSIKILNIKGLEELLWS</sequence>
<accession>A0ABW8TD15</accession>
<dbReference type="Pfam" id="PF13545">
    <property type="entry name" value="HTH_Crp_2"/>
    <property type="match status" value="1"/>
</dbReference>
<keyword evidence="6" id="KW-1185">Reference proteome</keyword>
<keyword evidence="3" id="KW-0804">Transcription</keyword>
<dbReference type="SMART" id="SM00100">
    <property type="entry name" value="cNMP"/>
    <property type="match status" value="1"/>
</dbReference>